<dbReference type="InterPro" id="IPR036148">
    <property type="entry name" value="MmgE/PrpD_sf"/>
</dbReference>
<dbReference type="Gene3D" id="1.10.4100.10">
    <property type="entry name" value="2-methylcitrate dehydratase PrpD"/>
    <property type="match status" value="1"/>
</dbReference>
<feature type="non-terminal residue" evidence="1">
    <location>
        <position position="164"/>
    </location>
</feature>
<dbReference type="SUPFAM" id="SSF103378">
    <property type="entry name" value="2-methylcitrate dehydratase PrpD"/>
    <property type="match status" value="1"/>
</dbReference>
<dbReference type="InterPro" id="IPR042183">
    <property type="entry name" value="MmgE/PrpD_sf_1"/>
</dbReference>
<reference evidence="1" key="1">
    <citation type="submission" date="2014-12" db="EMBL/GenBank/DDBJ databases">
        <title>Insight into the proteome of Arion vulgaris.</title>
        <authorList>
            <person name="Aradska J."/>
            <person name="Bulat T."/>
            <person name="Smidak R."/>
            <person name="Sarate P."/>
            <person name="Gangsoo J."/>
            <person name="Sialana F."/>
            <person name="Bilban M."/>
            <person name="Lubec G."/>
        </authorList>
    </citation>
    <scope>NUCLEOTIDE SEQUENCE</scope>
    <source>
        <tissue evidence="1">Skin</tissue>
    </source>
</reference>
<feature type="non-terminal residue" evidence="1">
    <location>
        <position position="1"/>
    </location>
</feature>
<dbReference type="EMBL" id="HACG01009767">
    <property type="protein sequence ID" value="CEK56632.1"/>
    <property type="molecule type" value="Transcribed_RNA"/>
</dbReference>
<dbReference type="AlphaFoldDB" id="A0A0B6YKB5"/>
<proteinExistence type="predicted"/>
<protein>
    <submittedName>
        <fullName evidence="1">Uncharacterized protein</fullName>
    </submittedName>
</protein>
<gene>
    <name evidence="1" type="primary">ORF28118</name>
</gene>
<organism evidence="1">
    <name type="scientific">Arion vulgaris</name>
    <dbReference type="NCBI Taxonomy" id="1028688"/>
    <lineage>
        <taxon>Eukaryota</taxon>
        <taxon>Metazoa</taxon>
        <taxon>Spiralia</taxon>
        <taxon>Lophotrochozoa</taxon>
        <taxon>Mollusca</taxon>
        <taxon>Gastropoda</taxon>
        <taxon>Heterobranchia</taxon>
        <taxon>Euthyneura</taxon>
        <taxon>Panpulmonata</taxon>
        <taxon>Eupulmonata</taxon>
        <taxon>Stylommatophora</taxon>
        <taxon>Helicina</taxon>
        <taxon>Arionoidea</taxon>
        <taxon>Arionidae</taxon>
        <taxon>Arion</taxon>
    </lineage>
</organism>
<accession>A0A0B6YKB5</accession>
<name>A0A0B6YKB5_9EUPU</name>
<evidence type="ECO:0000313" key="1">
    <source>
        <dbReference type="EMBL" id="CEK56632.1"/>
    </source>
</evidence>
<dbReference type="GO" id="GO:0016829">
    <property type="term" value="F:lyase activity"/>
    <property type="evidence" value="ECO:0007669"/>
    <property type="project" value="InterPro"/>
</dbReference>
<sequence length="164" mass="17782">NMQNVVIKSKNRKVINVCTKAAKSAHTLTSGHLRCPGTQDVHSQDVTVFASSDNNSQNYVTKNHYSTSHDEKSVNSKEKRFAHTAALPVTNSLPATSVTSWIADLISKTSLKDLSDTTVQRSKRMILDTLGVGVLGHQTDIVQTVAKTCTVLEHAAYSGGRNSM</sequence>